<feature type="domain" description="GOLD" evidence="3">
    <location>
        <begin position="19"/>
        <end position="197"/>
    </location>
</feature>
<accession>A0A078AIY5</accession>
<evidence type="ECO:0000313" key="4">
    <source>
        <dbReference type="EMBL" id="CDW81417.1"/>
    </source>
</evidence>
<reference evidence="4 5" key="1">
    <citation type="submission" date="2014-06" db="EMBL/GenBank/DDBJ databases">
        <authorList>
            <person name="Swart Estienne"/>
        </authorList>
    </citation>
    <scope>NUCLEOTIDE SEQUENCE [LARGE SCALE GENOMIC DNA]</scope>
    <source>
        <strain evidence="4 5">130c</strain>
    </source>
</reference>
<dbReference type="AlphaFoldDB" id="A0A078AIY5"/>
<feature type="signal peptide" evidence="2">
    <location>
        <begin position="1"/>
        <end position="19"/>
    </location>
</feature>
<sequence length="216" mass="24977">MKSIISLIVTYVLFNSVQSLTFTTGIGEYQAEQCFKITGKPNQFLIFEYYTLGTGSKEQVMVRIRYPEHSENIVNIREIGVSRKFDINGQISLCFSSIDARAKRINFNYVIKDEDHEQDHQAIKLDHIHEAQDKLTTTLRHFEFISRNIYKKSDLDKELSEYGQQTRKTQKWLSIIKFVLVALLCAGQVYFITLFFTSGQKKRVQSRVNVSTGGKV</sequence>
<dbReference type="Proteomes" id="UP000039865">
    <property type="component" value="Unassembled WGS sequence"/>
</dbReference>
<keyword evidence="1" id="KW-1133">Transmembrane helix</keyword>
<keyword evidence="5" id="KW-1185">Reference proteome</keyword>
<dbReference type="InParanoid" id="A0A078AIY5"/>
<feature type="chain" id="PRO_5001729532" description="GOLD domain-containing protein" evidence="2">
    <location>
        <begin position="20"/>
        <end position="216"/>
    </location>
</feature>
<evidence type="ECO:0000313" key="5">
    <source>
        <dbReference type="Proteomes" id="UP000039865"/>
    </source>
</evidence>
<dbReference type="Pfam" id="PF01105">
    <property type="entry name" value="EMP24_GP25L"/>
    <property type="match status" value="1"/>
</dbReference>
<organism evidence="4 5">
    <name type="scientific">Stylonychia lemnae</name>
    <name type="common">Ciliate</name>
    <dbReference type="NCBI Taxonomy" id="5949"/>
    <lineage>
        <taxon>Eukaryota</taxon>
        <taxon>Sar</taxon>
        <taxon>Alveolata</taxon>
        <taxon>Ciliophora</taxon>
        <taxon>Intramacronucleata</taxon>
        <taxon>Spirotrichea</taxon>
        <taxon>Stichotrichia</taxon>
        <taxon>Sporadotrichida</taxon>
        <taxon>Oxytrichidae</taxon>
        <taxon>Stylonychinae</taxon>
        <taxon>Stylonychia</taxon>
    </lineage>
</organism>
<proteinExistence type="predicted"/>
<dbReference type="InterPro" id="IPR009038">
    <property type="entry name" value="GOLD_dom"/>
</dbReference>
<keyword evidence="1" id="KW-0472">Membrane</keyword>
<keyword evidence="2" id="KW-0732">Signal</keyword>
<dbReference type="SMART" id="SM01190">
    <property type="entry name" value="EMP24_GP25L"/>
    <property type="match status" value="1"/>
</dbReference>
<evidence type="ECO:0000256" key="2">
    <source>
        <dbReference type="SAM" id="SignalP"/>
    </source>
</evidence>
<name>A0A078AIY5_STYLE</name>
<dbReference type="OrthoDB" id="10534497at2759"/>
<keyword evidence="1" id="KW-0812">Transmembrane</keyword>
<gene>
    <name evidence="4" type="primary">Contig376.g419</name>
    <name evidence="4" type="ORF">STYLEM_10433</name>
</gene>
<feature type="transmembrane region" description="Helical" evidence="1">
    <location>
        <begin position="172"/>
        <end position="197"/>
    </location>
</feature>
<evidence type="ECO:0000256" key="1">
    <source>
        <dbReference type="SAM" id="Phobius"/>
    </source>
</evidence>
<protein>
    <recommendedName>
        <fullName evidence="3">GOLD domain-containing protein</fullName>
    </recommendedName>
</protein>
<dbReference type="EMBL" id="CCKQ01009913">
    <property type="protein sequence ID" value="CDW81417.1"/>
    <property type="molecule type" value="Genomic_DNA"/>
</dbReference>
<evidence type="ECO:0000259" key="3">
    <source>
        <dbReference type="SMART" id="SM01190"/>
    </source>
</evidence>